<dbReference type="AlphaFoldDB" id="A0A6J4LGL8"/>
<accession>A0A6J4LGL8</accession>
<reference evidence="1" key="1">
    <citation type="submission" date="2020-02" db="EMBL/GenBank/DDBJ databases">
        <authorList>
            <person name="Meier V. D."/>
        </authorList>
    </citation>
    <scope>NUCLEOTIDE SEQUENCE</scope>
    <source>
        <strain evidence="1">AVDCRST_MAG48</strain>
    </source>
</reference>
<gene>
    <name evidence="1" type="ORF">AVDCRST_MAG48-3169</name>
</gene>
<name>A0A6J4LGL8_9ACTN</name>
<dbReference type="EMBL" id="CADCTS010000449">
    <property type="protein sequence ID" value="CAA9331676.1"/>
    <property type="molecule type" value="Genomic_DNA"/>
</dbReference>
<protein>
    <submittedName>
        <fullName evidence="1">ClpB protein</fullName>
    </submittedName>
</protein>
<sequence>MRFSQDELVTLLRLAGRHDEVDPARLALPDQVGSSRHGELLAELGLDLHELLRPTGGPNLSDRLGNP</sequence>
<organism evidence="1">
    <name type="scientific">uncultured Friedmanniella sp</name>
    <dbReference type="NCBI Taxonomy" id="335381"/>
    <lineage>
        <taxon>Bacteria</taxon>
        <taxon>Bacillati</taxon>
        <taxon>Actinomycetota</taxon>
        <taxon>Actinomycetes</taxon>
        <taxon>Propionibacteriales</taxon>
        <taxon>Nocardioidaceae</taxon>
        <taxon>Friedmanniella</taxon>
        <taxon>environmental samples</taxon>
    </lineage>
</organism>
<proteinExistence type="predicted"/>
<evidence type="ECO:0000313" key="1">
    <source>
        <dbReference type="EMBL" id="CAA9331676.1"/>
    </source>
</evidence>